<dbReference type="InterPro" id="IPR015943">
    <property type="entry name" value="WD40/YVTN_repeat-like_dom_sf"/>
</dbReference>
<keyword evidence="1 4" id="KW-0853">WD repeat</keyword>
<dbReference type="RefSeq" id="XP_067759561.1">
    <property type="nucleotide sequence ID" value="XM_067903123.1"/>
</dbReference>
<proteinExistence type="predicted"/>
<feature type="domain" description="WD repeat-containing protein 54 beta-propeller" evidence="5">
    <location>
        <begin position="122"/>
        <end position="322"/>
    </location>
</feature>
<accession>A0A836LKH0</accession>
<evidence type="ECO:0000313" key="7">
    <source>
        <dbReference type="Proteomes" id="UP000674318"/>
    </source>
</evidence>
<feature type="repeat" description="WD" evidence="4">
    <location>
        <begin position="243"/>
        <end position="284"/>
    </location>
</feature>
<dbReference type="Gene3D" id="2.130.10.10">
    <property type="entry name" value="YVTN repeat-like/Quinoprotein amine dehydrogenase"/>
    <property type="match status" value="1"/>
</dbReference>
<dbReference type="Proteomes" id="UP000674318">
    <property type="component" value="Chromosome 6"/>
</dbReference>
<dbReference type="PROSITE" id="PS50294">
    <property type="entry name" value="WD_REPEATS_REGION"/>
    <property type="match status" value="1"/>
</dbReference>
<organism evidence="6 7">
    <name type="scientific">Porcisia hertigi</name>
    <dbReference type="NCBI Taxonomy" id="2761500"/>
    <lineage>
        <taxon>Eukaryota</taxon>
        <taxon>Discoba</taxon>
        <taxon>Euglenozoa</taxon>
        <taxon>Kinetoplastea</taxon>
        <taxon>Metakinetoplastina</taxon>
        <taxon>Trypanosomatida</taxon>
        <taxon>Trypanosomatidae</taxon>
        <taxon>Leishmaniinae</taxon>
        <taxon>Porcisia</taxon>
    </lineage>
</organism>
<evidence type="ECO:0000256" key="4">
    <source>
        <dbReference type="PROSITE-ProRule" id="PRU00221"/>
    </source>
</evidence>
<evidence type="ECO:0000256" key="2">
    <source>
        <dbReference type="ARBA" id="ARBA00022737"/>
    </source>
</evidence>
<name>A0A836LKH0_9TRYP</name>
<gene>
    <name evidence="6" type="ORF">JKF63_07182</name>
</gene>
<reference evidence="6 7" key="1">
    <citation type="submission" date="2021-02" db="EMBL/GenBank/DDBJ databases">
        <title>Porcisia hertigi Genome sequencing and assembly.</title>
        <authorList>
            <person name="Almutairi H."/>
            <person name="Gatherer D."/>
        </authorList>
    </citation>
    <scope>NUCLEOTIDE SEQUENCE [LARGE SCALE GENOMIC DNA]</scope>
    <source>
        <strain evidence="6 7">C119</strain>
    </source>
</reference>
<dbReference type="KEGG" id="phet:94293200"/>
<dbReference type="InterPro" id="IPR001680">
    <property type="entry name" value="WD40_rpt"/>
</dbReference>
<dbReference type="GeneID" id="94293200"/>
<comment type="caution">
    <text evidence="6">The sequence shown here is derived from an EMBL/GenBank/DDBJ whole genome shotgun (WGS) entry which is preliminary data.</text>
</comment>
<dbReference type="SMART" id="SM00320">
    <property type="entry name" value="WD40"/>
    <property type="match status" value="2"/>
</dbReference>
<dbReference type="PROSITE" id="PS50082">
    <property type="entry name" value="WD_REPEATS_2"/>
    <property type="match status" value="1"/>
</dbReference>
<evidence type="ECO:0000313" key="6">
    <source>
        <dbReference type="EMBL" id="KAG5511240.1"/>
    </source>
</evidence>
<evidence type="ECO:0000256" key="3">
    <source>
        <dbReference type="ARBA" id="ARBA00022980"/>
    </source>
</evidence>
<dbReference type="PROSITE" id="PS00678">
    <property type="entry name" value="WD_REPEATS_1"/>
    <property type="match status" value="1"/>
</dbReference>
<evidence type="ECO:0000256" key="1">
    <source>
        <dbReference type="ARBA" id="ARBA00022574"/>
    </source>
</evidence>
<keyword evidence="7" id="KW-1185">Reference proteome</keyword>
<keyword evidence="3" id="KW-0687">Ribonucleoprotein</keyword>
<dbReference type="InterPro" id="IPR049546">
    <property type="entry name" value="WDR54_beta_prop"/>
</dbReference>
<dbReference type="Pfam" id="PF21031">
    <property type="entry name" value="WDR54"/>
    <property type="match status" value="1"/>
</dbReference>
<keyword evidence="2" id="KW-0677">Repeat</keyword>
<protein>
    <recommendedName>
        <fullName evidence="5">WD repeat-containing protein 54 beta-propeller domain-containing protein</fullName>
    </recommendedName>
</protein>
<sequence>MNGSLTLYNQVPLPHSPLLLCNNLQLHRGGECVSYATSTAVYTIGTSTGTPCFDPFRILGDRVQHIAALDDPAETNIILVVLCARAADIVVNGQRTHTFSAEGRDALLTCTAVTRVAGKNEMVVAVGTSDGTPLCRHYTLQGEPVSSQEVTVPVQAHASRSLTALDLEIVEGVAYVQMASGDAGGYVTLWEGNNITRVIPPESDTDAVTCVRLIAASDTVAVAYGGGQVRVVQRSTGAATIVIQAHSRWINTMVYSAAHHCLASAAEDGQISVWDLASVDPNSVCIASGAVANELPTGLAFLGNASALVAVSYDVLKLRFFSIPGTGR</sequence>
<dbReference type="InterPro" id="IPR019775">
    <property type="entry name" value="WD40_repeat_CS"/>
</dbReference>
<keyword evidence="3" id="KW-0689">Ribosomal protein</keyword>
<dbReference type="GO" id="GO:0005840">
    <property type="term" value="C:ribosome"/>
    <property type="evidence" value="ECO:0007669"/>
    <property type="project" value="UniProtKB-KW"/>
</dbReference>
<dbReference type="AlphaFoldDB" id="A0A836LKH0"/>
<evidence type="ECO:0000259" key="5">
    <source>
        <dbReference type="Pfam" id="PF21031"/>
    </source>
</evidence>
<dbReference type="OrthoDB" id="756370at2759"/>
<dbReference type="InterPro" id="IPR011047">
    <property type="entry name" value="Quinoprotein_ADH-like_sf"/>
</dbReference>
<dbReference type="SUPFAM" id="SSF50998">
    <property type="entry name" value="Quinoprotein alcohol dehydrogenase-like"/>
    <property type="match status" value="1"/>
</dbReference>
<dbReference type="EMBL" id="JAFJZO010000006">
    <property type="protein sequence ID" value="KAG5511240.1"/>
    <property type="molecule type" value="Genomic_DNA"/>
</dbReference>